<organism evidence="2">
    <name type="scientific">marine sediment metagenome</name>
    <dbReference type="NCBI Taxonomy" id="412755"/>
    <lineage>
        <taxon>unclassified sequences</taxon>
        <taxon>metagenomes</taxon>
        <taxon>ecological metagenomes</taxon>
    </lineage>
</organism>
<accession>X0TSF1</accession>
<gene>
    <name evidence="2" type="ORF">S01H1_18262</name>
</gene>
<feature type="transmembrane region" description="Helical" evidence="1">
    <location>
        <begin position="12"/>
        <end position="36"/>
    </location>
</feature>
<dbReference type="EMBL" id="BARS01009751">
    <property type="protein sequence ID" value="GAF79060.1"/>
    <property type="molecule type" value="Genomic_DNA"/>
</dbReference>
<protein>
    <submittedName>
        <fullName evidence="2">Uncharacterized protein</fullName>
    </submittedName>
</protein>
<sequence length="303" mass="32515">MLIFWGRLVTRNILLGAVGVVAVVLIGFTVVIGFGAERAYEQVLQNARDNAVGRYEIDGTFHRGWFSSTAETRIRIQGEVGEVLIPLEHEIIHGPLPMGEVLRGRSPFAVIFAIFDTRYYADPVQLPELADALGGRALLRVTARLGFDQSVEMLIHSPTIELDGGRFSSQGLRGDIDIADGGKRVDGSIHLGPVKYVDGEATGKLAGSTLEFETIADSTAVGATMTGRLDVDEIRLDGKAMKVHFAPSVINMSGSPSVGWAGDGSMDVTVGEIRATPTDDQHGEAIVLRGATLSQRSERAEDT</sequence>
<name>X0TSF1_9ZZZZ</name>
<feature type="non-terminal residue" evidence="2">
    <location>
        <position position="303"/>
    </location>
</feature>
<keyword evidence="1" id="KW-0472">Membrane</keyword>
<dbReference type="AlphaFoldDB" id="X0TSF1"/>
<evidence type="ECO:0000256" key="1">
    <source>
        <dbReference type="SAM" id="Phobius"/>
    </source>
</evidence>
<keyword evidence="1" id="KW-1133">Transmembrane helix</keyword>
<dbReference type="Pfam" id="PF06097">
    <property type="entry name" value="DUF945"/>
    <property type="match status" value="1"/>
</dbReference>
<comment type="caution">
    <text evidence="2">The sequence shown here is derived from an EMBL/GenBank/DDBJ whole genome shotgun (WGS) entry which is preliminary data.</text>
</comment>
<keyword evidence="1" id="KW-0812">Transmembrane</keyword>
<dbReference type="InterPro" id="IPR010352">
    <property type="entry name" value="DUF945"/>
</dbReference>
<evidence type="ECO:0000313" key="2">
    <source>
        <dbReference type="EMBL" id="GAF79060.1"/>
    </source>
</evidence>
<reference evidence="2" key="1">
    <citation type="journal article" date="2014" name="Front. Microbiol.">
        <title>High frequency of phylogenetically diverse reductive dehalogenase-homologous genes in deep subseafloor sedimentary metagenomes.</title>
        <authorList>
            <person name="Kawai M."/>
            <person name="Futagami T."/>
            <person name="Toyoda A."/>
            <person name="Takaki Y."/>
            <person name="Nishi S."/>
            <person name="Hori S."/>
            <person name="Arai W."/>
            <person name="Tsubouchi T."/>
            <person name="Morono Y."/>
            <person name="Uchiyama I."/>
            <person name="Ito T."/>
            <person name="Fujiyama A."/>
            <person name="Inagaki F."/>
            <person name="Takami H."/>
        </authorList>
    </citation>
    <scope>NUCLEOTIDE SEQUENCE</scope>
    <source>
        <strain evidence="2">Expedition CK06-06</strain>
    </source>
</reference>
<proteinExistence type="predicted"/>